<dbReference type="InterPro" id="IPR050389">
    <property type="entry name" value="LysR-type_TF"/>
</dbReference>
<evidence type="ECO:0000256" key="2">
    <source>
        <dbReference type="ARBA" id="ARBA00023015"/>
    </source>
</evidence>
<dbReference type="InterPro" id="IPR000847">
    <property type="entry name" value="LysR_HTH_N"/>
</dbReference>
<gene>
    <name evidence="6" type="ORF">GT360_19855</name>
</gene>
<dbReference type="Proteomes" id="UP000464262">
    <property type="component" value="Chromosome 2"/>
</dbReference>
<dbReference type="GO" id="GO:0003677">
    <property type="term" value="F:DNA binding"/>
    <property type="evidence" value="ECO:0007669"/>
    <property type="project" value="UniProtKB-KW"/>
</dbReference>
<keyword evidence="2" id="KW-0805">Transcription regulation</keyword>
<sequence length="280" mass="31860">MDMNLVRTFVTVYQQNSFTRAADLLNISQPAVSMSIRRLESELGVTLFVKEGRGIAPTAKAVELAEKMQQGIQIIDSALNGNRKHTVCCVEGVSHLAPQRDDIIYKTPPFEQHVIFEQLRSQQIDLALDTTTRKDSAFAIVPLRKEEIVVIAREGHPRISADFLTSDAFFAENHIVYRATREGRRFLDLFALEPLKPRQERVEVYNQASMVLNVCDSDSIGVVFKSIAQKWAKRLGLNVYETPFACSPVPIQMIYHKRMENDEAHKRLRELIRAEMSDKA</sequence>
<name>A0A7Z2T7N1_9VIBR</name>
<dbReference type="AlphaFoldDB" id="A0A7Z2T7N1"/>
<dbReference type="PRINTS" id="PR00039">
    <property type="entry name" value="HTHLYSR"/>
</dbReference>
<evidence type="ECO:0000313" key="7">
    <source>
        <dbReference type="Proteomes" id="UP000464262"/>
    </source>
</evidence>
<dbReference type="InterPro" id="IPR005119">
    <property type="entry name" value="LysR_subst-bd"/>
</dbReference>
<dbReference type="PANTHER" id="PTHR30118:SF6">
    <property type="entry name" value="HTH-TYPE TRANSCRIPTIONAL REGULATOR LEUO"/>
    <property type="match status" value="1"/>
</dbReference>
<protein>
    <submittedName>
        <fullName evidence="6">LysR family transcriptional regulator</fullName>
    </submittedName>
</protein>
<dbReference type="InterPro" id="IPR036390">
    <property type="entry name" value="WH_DNA-bd_sf"/>
</dbReference>
<dbReference type="Pfam" id="PF03466">
    <property type="entry name" value="LysR_substrate"/>
    <property type="match status" value="1"/>
</dbReference>
<feature type="domain" description="HTH lysR-type" evidence="5">
    <location>
        <begin position="1"/>
        <end position="58"/>
    </location>
</feature>
<dbReference type="Pfam" id="PF00126">
    <property type="entry name" value="HTH_1"/>
    <property type="match status" value="1"/>
</dbReference>
<dbReference type="GO" id="GO:0003700">
    <property type="term" value="F:DNA-binding transcription factor activity"/>
    <property type="evidence" value="ECO:0007669"/>
    <property type="project" value="InterPro"/>
</dbReference>
<evidence type="ECO:0000313" key="6">
    <source>
        <dbReference type="EMBL" id="QIA65775.1"/>
    </source>
</evidence>
<keyword evidence="3" id="KW-0238">DNA-binding</keyword>
<keyword evidence="7" id="KW-1185">Reference proteome</keyword>
<organism evidence="6 7">
    <name type="scientific">Vibrio astriarenae</name>
    <dbReference type="NCBI Taxonomy" id="1481923"/>
    <lineage>
        <taxon>Bacteria</taxon>
        <taxon>Pseudomonadati</taxon>
        <taxon>Pseudomonadota</taxon>
        <taxon>Gammaproteobacteria</taxon>
        <taxon>Vibrionales</taxon>
        <taxon>Vibrionaceae</taxon>
        <taxon>Vibrio</taxon>
    </lineage>
</organism>
<evidence type="ECO:0000256" key="3">
    <source>
        <dbReference type="ARBA" id="ARBA00023125"/>
    </source>
</evidence>
<evidence type="ECO:0000256" key="1">
    <source>
        <dbReference type="ARBA" id="ARBA00009437"/>
    </source>
</evidence>
<dbReference type="PROSITE" id="PS50931">
    <property type="entry name" value="HTH_LYSR"/>
    <property type="match status" value="1"/>
</dbReference>
<dbReference type="RefSeq" id="WP_164650672.1">
    <property type="nucleotide sequence ID" value="NZ_CP047476.1"/>
</dbReference>
<reference evidence="6 7" key="1">
    <citation type="submission" date="2020-01" db="EMBL/GenBank/DDBJ databases">
        <title>Whole genome and functional gene identification of agarase of Vibrio HN897.</title>
        <authorList>
            <person name="Liu Y."/>
            <person name="Zhao Z."/>
        </authorList>
    </citation>
    <scope>NUCLEOTIDE SEQUENCE [LARGE SCALE GENOMIC DNA]</scope>
    <source>
        <strain evidence="6 7">HN897</strain>
    </source>
</reference>
<dbReference type="Gene3D" id="3.40.190.10">
    <property type="entry name" value="Periplasmic binding protein-like II"/>
    <property type="match status" value="1"/>
</dbReference>
<comment type="similarity">
    <text evidence="1">Belongs to the LysR transcriptional regulatory family.</text>
</comment>
<dbReference type="KEGG" id="vas:GT360_19855"/>
<proteinExistence type="inferred from homology"/>
<dbReference type="SUPFAM" id="SSF53850">
    <property type="entry name" value="Periplasmic binding protein-like II"/>
    <property type="match status" value="1"/>
</dbReference>
<dbReference type="PANTHER" id="PTHR30118">
    <property type="entry name" value="HTH-TYPE TRANSCRIPTIONAL REGULATOR LEUO-RELATED"/>
    <property type="match status" value="1"/>
</dbReference>
<dbReference type="EMBL" id="CP047476">
    <property type="protein sequence ID" value="QIA65775.1"/>
    <property type="molecule type" value="Genomic_DNA"/>
</dbReference>
<keyword evidence="4" id="KW-0804">Transcription</keyword>
<evidence type="ECO:0000256" key="4">
    <source>
        <dbReference type="ARBA" id="ARBA00023163"/>
    </source>
</evidence>
<dbReference type="SUPFAM" id="SSF46785">
    <property type="entry name" value="Winged helix' DNA-binding domain"/>
    <property type="match status" value="1"/>
</dbReference>
<dbReference type="InterPro" id="IPR036388">
    <property type="entry name" value="WH-like_DNA-bd_sf"/>
</dbReference>
<dbReference type="Gene3D" id="1.10.10.10">
    <property type="entry name" value="Winged helix-like DNA-binding domain superfamily/Winged helix DNA-binding domain"/>
    <property type="match status" value="1"/>
</dbReference>
<evidence type="ECO:0000259" key="5">
    <source>
        <dbReference type="PROSITE" id="PS50931"/>
    </source>
</evidence>
<accession>A0A7Z2T7N1</accession>